<keyword evidence="5" id="KW-0547">Nucleotide-binding</keyword>
<dbReference type="PANTHER" id="PTHR43297:SF2">
    <property type="entry name" value="DIPEPTIDE TRANSPORT ATP-BINDING PROTEIN DPPD"/>
    <property type="match status" value="1"/>
</dbReference>
<evidence type="ECO:0000259" key="8">
    <source>
        <dbReference type="PROSITE" id="PS50893"/>
    </source>
</evidence>
<proteinExistence type="inferred from homology"/>
<keyword evidence="3" id="KW-0813">Transport</keyword>
<dbReference type="InterPro" id="IPR013563">
    <property type="entry name" value="Oligopep_ABC_C"/>
</dbReference>
<evidence type="ECO:0000256" key="5">
    <source>
        <dbReference type="ARBA" id="ARBA00022741"/>
    </source>
</evidence>
<dbReference type="GO" id="GO:0005886">
    <property type="term" value="C:plasma membrane"/>
    <property type="evidence" value="ECO:0007669"/>
    <property type="project" value="UniProtKB-SubCell"/>
</dbReference>
<comment type="caution">
    <text evidence="9">The sequence shown here is derived from an EMBL/GenBank/DDBJ whole genome shotgun (WGS) entry which is preliminary data.</text>
</comment>
<dbReference type="InterPro" id="IPR050388">
    <property type="entry name" value="ABC_Ni/Peptide_Import"/>
</dbReference>
<evidence type="ECO:0000313" key="10">
    <source>
        <dbReference type="Proteomes" id="UP000285112"/>
    </source>
</evidence>
<dbReference type="Pfam" id="PF00005">
    <property type="entry name" value="ABC_tran"/>
    <property type="match status" value="1"/>
</dbReference>
<dbReference type="Proteomes" id="UP000285112">
    <property type="component" value="Unassembled WGS sequence"/>
</dbReference>
<dbReference type="CDD" id="cd03257">
    <property type="entry name" value="ABC_NikE_OppD_transporters"/>
    <property type="match status" value="1"/>
</dbReference>
<dbReference type="Gene3D" id="3.40.50.300">
    <property type="entry name" value="P-loop containing nucleotide triphosphate hydrolases"/>
    <property type="match status" value="1"/>
</dbReference>
<dbReference type="AlphaFoldDB" id="A0A419I654"/>
<dbReference type="SMART" id="SM00382">
    <property type="entry name" value="AAA"/>
    <property type="match status" value="1"/>
</dbReference>
<dbReference type="SUPFAM" id="SSF52540">
    <property type="entry name" value="P-loop containing nucleoside triphosphate hydrolases"/>
    <property type="match status" value="1"/>
</dbReference>
<dbReference type="GO" id="GO:0016887">
    <property type="term" value="F:ATP hydrolysis activity"/>
    <property type="evidence" value="ECO:0007669"/>
    <property type="project" value="InterPro"/>
</dbReference>
<comment type="subcellular location">
    <subcellularLocation>
        <location evidence="1">Cell membrane</location>
        <topology evidence="1">Peripheral membrane protein</topology>
    </subcellularLocation>
</comment>
<dbReference type="NCBIfam" id="TIGR01727">
    <property type="entry name" value="oligo_HPY"/>
    <property type="match status" value="1"/>
</dbReference>
<dbReference type="InterPro" id="IPR027417">
    <property type="entry name" value="P-loop_NTPase"/>
</dbReference>
<evidence type="ECO:0000256" key="3">
    <source>
        <dbReference type="ARBA" id="ARBA00022448"/>
    </source>
</evidence>
<dbReference type="GO" id="GO:0005524">
    <property type="term" value="F:ATP binding"/>
    <property type="evidence" value="ECO:0007669"/>
    <property type="project" value="UniProtKB-KW"/>
</dbReference>
<dbReference type="EMBL" id="QZFV01000073">
    <property type="protein sequence ID" value="RJQ86410.1"/>
    <property type="molecule type" value="Genomic_DNA"/>
</dbReference>
<evidence type="ECO:0000256" key="1">
    <source>
        <dbReference type="ARBA" id="ARBA00004202"/>
    </source>
</evidence>
<dbReference type="PANTHER" id="PTHR43297">
    <property type="entry name" value="OLIGOPEPTIDE TRANSPORT ATP-BINDING PROTEIN APPD"/>
    <property type="match status" value="1"/>
</dbReference>
<sequence>MTTETTGKAASPAVAVSGLSLSGPQGLLVTDVALDLGAGECLGLVGESGSGKTLTVRAIAGLLPPGITQAAGRIDTGGRRVGMVFQDPMRALNPTFTIRRTMREPLVQHHGLARKAADRQALDLMRDVGIKDAERVAKCYPHQLSGGLRQRVLIAAALACEPQILLCDEPTTALDVTTQAIILDLLHRLRQERQLAMLFVSHDLAVISKVSDRVAVMYAGQTIETGPTEEILRSPRHAYTAGLLRSSPSAGRPDEPLFAIGGIPPQRPGEIVGCRFAERCPWAVPECTSAPVPVVRHGDRHLVSCIRPEDVAAGFARPVEQGGWPPNPEAPHADA</sequence>
<keyword evidence="7" id="KW-0472">Membrane</keyword>
<evidence type="ECO:0000256" key="7">
    <source>
        <dbReference type="ARBA" id="ARBA00023136"/>
    </source>
</evidence>
<evidence type="ECO:0000256" key="2">
    <source>
        <dbReference type="ARBA" id="ARBA00005417"/>
    </source>
</evidence>
<dbReference type="InterPro" id="IPR003439">
    <property type="entry name" value="ABC_transporter-like_ATP-bd"/>
</dbReference>
<keyword evidence="6 9" id="KW-0067">ATP-binding</keyword>
<keyword evidence="4" id="KW-1003">Cell membrane</keyword>
<accession>A0A419I654</accession>
<comment type="similarity">
    <text evidence="2">Belongs to the ABC transporter superfamily.</text>
</comment>
<organism evidence="9 10">
    <name type="scientific">Amycolatopsis panacis</name>
    <dbReference type="NCBI Taxonomy" id="2340917"/>
    <lineage>
        <taxon>Bacteria</taxon>
        <taxon>Bacillati</taxon>
        <taxon>Actinomycetota</taxon>
        <taxon>Actinomycetes</taxon>
        <taxon>Pseudonocardiales</taxon>
        <taxon>Pseudonocardiaceae</taxon>
        <taxon>Amycolatopsis</taxon>
    </lineage>
</organism>
<feature type="domain" description="ABC transporter" evidence="8">
    <location>
        <begin position="14"/>
        <end position="244"/>
    </location>
</feature>
<reference evidence="9 10" key="1">
    <citation type="submission" date="2018-09" db="EMBL/GenBank/DDBJ databases">
        <title>YIM PH 21725 draft genome.</title>
        <authorList>
            <person name="Miao C."/>
        </authorList>
    </citation>
    <scope>NUCLEOTIDE SEQUENCE [LARGE SCALE GENOMIC DNA]</scope>
    <source>
        <strain evidence="10">YIM PH21725</strain>
    </source>
</reference>
<keyword evidence="10" id="KW-1185">Reference proteome</keyword>
<dbReference type="Pfam" id="PF08352">
    <property type="entry name" value="oligo_HPY"/>
    <property type="match status" value="1"/>
</dbReference>
<evidence type="ECO:0000313" key="9">
    <source>
        <dbReference type="EMBL" id="RJQ86410.1"/>
    </source>
</evidence>
<name>A0A419I654_9PSEU</name>
<protein>
    <submittedName>
        <fullName evidence="9">ABC transporter ATP-binding protein</fullName>
    </submittedName>
</protein>
<dbReference type="RefSeq" id="WP_120023354.1">
    <property type="nucleotide sequence ID" value="NZ_QZFV01000073.1"/>
</dbReference>
<dbReference type="PROSITE" id="PS50893">
    <property type="entry name" value="ABC_TRANSPORTER_2"/>
    <property type="match status" value="1"/>
</dbReference>
<dbReference type="OrthoDB" id="3677453at2"/>
<evidence type="ECO:0000256" key="4">
    <source>
        <dbReference type="ARBA" id="ARBA00022475"/>
    </source>
</evidence>
<gene>
    <name evidence="9" type="ORF">D5S19_11530</name>
</gene>
<dbReference type="InterPro" id="IPR003593">
    <property type="entry name" value="AAA+_ATPase"/>
</dbReference>
<evidence type="ECO:0000256" key="6">
    <source>
        <dbReference type="ARBA" id="ARBA00022840"/>
    </source>
</evidence>
<dbReference type="GO" id="GO:0015833">
    <property type="term" value="P:peptide transport"/>
    <property type="evidence" value="ECO:0007669"/>
    <property type="project" value="InterPro"/>
</dbReference>